<evidence type="ECO:0000313" key="4">
    <source>
        <dbReference type="Proteomes" id="UP000653472"/>
    </source>
</evidence>
<dbReference type="Gene3D" id="2.60.120.200">
    <property type="match status" value="1"/>
</dbReference>
<keyword evidence="1" id="KW-0732">Signal</keyword>
<name>A0A970B7V8_9GAMM</name>
<comment type="caution">
    <text evidence="3">The sequence shown here is derived from an EMBL/GenBank/DDBJ whole genome shotgun (WGS) entry which is preliminary data.</text>
</comment>
<protein>
    <submittedName>
        <fullName evidence="3">Tat pathway signal sequence domain protein</fullName>
    </submittedName>
</protein>
<feature type="signal peptide" evidence="1">
    <location>
        <begin position="1"/>
        <end position="20"/>
    </location>
</feature>
<proteinExistence type="predicted"/>
<dbReference type="Proteomes" id="UP000653472">
    <property type="component" value="Unassembled WGS sequence"/>
</dbReference>
<dbReference type="RefSeq" id="WP_168149417.1">
    <property type="nucleotide sequence ID" value="NZ_JAAVXB010000011.1"/>
</dbReference>
<dbReference type="EMBL" id="JAAVXB010000011">
    <property type="protein sequence ID" value="NKF24095.1"/>
    <property type="molecule type" value="Genomic_DNA"/>
</dbReference>
<dbReference type="Pfam" id="PF19763">
    <property type="entry name" value="DUF6250"/>
    <property type="match status" value="1"/>
</dbReference>
<accession>A0A970B7V8</accession>
<reference evidence="3" key="1">
    <citation type="submission" date="2020-03" db="EMBL/GenBank/DDBJ databases">
        <title>Solimonas marina sp. nov., isolated from deep seawater of the Pacific Ocean.</title>
        <authorList>
            <person name="Liu X."/>
            <person name="Lai Q."/>
            <person name="Sun F."/>
            <person name="Gai Y."/>
            <person name="Li G."/>
            <person name="Shao Z."/>
        </authorList>
    </citation>
    <scope>NUCLEOTIDE SEQUENCE</scope>
    <source>
        <strain evidence="3">C16B3</strain>
    </source>
</reference>
<keyword evidence="4" id="KW-1185">Reference proteome</keyword>
<evidence type="ECO:0000259" key="2">
    <source>
        <dbReference type="Pfam" id="PF19763"/>
    </source>
</evidence>
<gene>
    <name evidence="3" type="ORF">G7Y82_17420</name>
</gene>
<dbReference type="InterPro" id="IPR046217">
    <property type="entry name" value="DUF6250"/>
</dbReference>
<evidence type="ECO:0000256" key="1">
    <source>
        <dbReference type="SAM" id="SignalP"/>
    </source>
</evidence>
<feature type="chain" id="PRO_5037975145" evidence="1">
    <location>
        <begin position="21"/>
        <end position="231"/>
    </location>
</feature>
<sequence>MKLRPLLTLTLAAIPLVASAGEREIHRDDFRDGLKQWVVEAEKPGTITARDGVLDIDVPRGLSLWFRPELHGPIKIRYEATMVAAGGANDRVSDLNCFWMATDPRSPGDFFATLRSGKFADYDALKTYYVGLGGNYNKTTRFRRYIGKPGDRPMLPNNDLSSDDVLLKPNVTQTITLIADGRHIAYYRDGKPLFKYDDAQPYTHGHFALRTVWSHIRVRNFRVYALTPDAD</sequence>
<organism evidence="3 4">
    <name type="scientific">Solimonas marina</name>
    <dbReference type="NCBI Taxonomy" id="2714601"/>
    <lineage>
        <taxon>Bacteria</taxon>
        <taxon>Pseudomonadati</taxon>
        <taxon>Pseudomonadota</taxon>
        <taxon>Gammaproteobacteria</taxon>
        <taxon>Nevskiales</taxon>
        <taxon>Nevskiaceae</taxon>
        <taxon>Solimonas</taxon>
    </lineage>
</organism>
<dbReference type="AlphaFoldDB" id="A0A970B7V8"/>
<feature type="domain" description="DUF6250" evidence="2">
    <location>
        <begin position="56"/>
        <end position="221"/>
    </location>
</feature>
<evidence type="ECO:0000313" key="3">
    <source>
        <dbReference type="EMBL" id="NKF24095.1"/>
    </source>
</evidence>